<sequence length="512" mass="56267">MECSPSKRRLLIIISVLFLVLGLIGLIILCALFALSVNVGNMNAVVLDAGSTSTKLTLYEWKDYPFRTNGAVKQIKEAREKPGISSYIDKPFQAYEKLAGPLQNLVADIPQSKRSKIPVYLAATAGMRLELIKSPLASMDLFDIIRRGLLNSGLAVETPNERIRMLSGSEEGLFGWVSVNNILGTVTEETQVAPANTVGSLDLGGASTQISFVAKTKPPSREASMDYYPLKLFGRQYTVYSHSFLCYGKNEFEKRIQGSIIGTNTNTSIGNPCLLKGYMTNASAAKIYDSPCITGTYAESVFTEKLSKPAGLERFTFVGTGNPNTCRDVVRKQFKTGSCTIQPCSFNNIHQPQVTGVFRAYAGFSYAMAHLFPNKVTGFTKSEIENAVYRFCNKTWAEVASETDPKQLEFVYNFCYDGIYILELLTNFGFKTDESWKAITFGAKINGQSVSWALGYMLDQSGFLPSESPKVQVSVPLFAALFVILFLIIIASIVCLAFAVCSSSKHSANHDF</sequence>
<name>A0A8S9YXK5_9TREM</name>
<dbReference type="EMBL" id="JTDE01002063">
    <property type="protein sequence ID" value="KAF7257920.1"/>
    <property type="molecule type" value="Genomic_DNA"/>
</dbReference>
<evidence type="ECO:0008006" key="8">
    <source>
        <dbReference type="Google" id="ProtNLM"/>
    </source>
</evidence>
<dbReference type="GO" id="GO:0009134">
    <property type="term" value="P:nucleoside diphosphate catabolic process"/>
    <property type="evidence" value="ECO:0007669"/>
    <property type="project" value="TreeGrafter"/>
</dbReference>
<dbReference type="GO" id="GO:0045134">
    <property type="term" value="F:UDP phosphatase activity"/>
    <property type="evidence" value="ECO:0007669"/>
    <property type="project" value="TreeGrafter"/>
</dbReference>
<proteinExistence type="inferred from homology"/>
<evidence type="ECO:0000313" key="7">
    <source>
        <dbReference type="Proteomes" id="UP000822476"/>
    </source>
</evidence>
<dbReference type="GO" id="GO:0005524">
    <property type="term" value="F:ATP binding"/>
    <property type="evidence" value="ECO:0007669"/>
    <property type="project" value="UniProtKB-KW"/>
</dbReference>
<dbReference type="PANTHER" id="PTHR11782">
    <property type="entry name" value="ADENOSINE/GUANOSINE DIPHOSPHATASE"/>
    <property type="match status" value="1"/>
</dbReference>
<evidence type="ECO:0000256" key="4">
    <source>
        <dbReference type="PIRSR" id="PIRSR600407-2"/>
    </source>
</evidence>
<keyword evidence="5" id="KW-1133">Transmembrane helix</keyword>
<dbReference type="GO" id="GO:0017111">
    <property type="term" value="F:ribonucleoside triphosphate phosphatase activity"/>
    <property type="evidence" value="ECO:0007669"/>
    <property type="project" value="TreeGrafter"/>
</dbReference>
<evidence type="ECO:0000256" key="1">
    <source>
        <dbReference type="ARBA" id="ARBA00009283"/>
    </source>
</evidence>
<accession>A0A8S9YXK5</accession>
<keyword evidence="4" id="KW-0547">Nucleotide-binding</keyword>
<dbReference type="GO" id="GO:0004382">
    <property type="term" value="F:GDP phosphatase activity"/>
    <property type="evidence" value="ECO:0007669"/>
    <property type="project" value="TreeGrafter"/>
</dbReference>
<evidence type="ECO:0000256" key="3">
    <source>
        <dbReference type="PIRSR" id="PIRSR600407-1"/>
    </source>
</evidence>
<feature type="transmembrane region" description="Helical" evidence="5">
    <location>
        <begin position="477"/>
        <end position="500"/>
    </location>
</feature>
<protein>
    <recommendedName>
        <fullName evidence="8">Apyrase</fullName>
    </recommendedName>
</protein>
<dbReference type="PANTHER" id="PTHR11782:SF83">
    <property type="entry name" value="GUANOSINE-DIPHOSPHATASE"/>
    <property type="match status" value="1"/>
</dbReference>
<feature type="transmembrane region" description="Helical" evidence="5">
    <location>
        <begin position="12"/>
        <end position="35"/>
    </location>
</feature>
<dbReference type="Proteomes" id="UP000822476">
    <property type="component" value="Unassembled WGS sequence"/>
</dbReference>
<comment type="caution">
    <text evidence="6">The sequence shown here is derived from an EMBL/GenBank/DDBJ whole genome shotgun (WGS) entry which is preliminary data.</text>
</comment>
<feature type="active site" description="Proton acceptor" evidence="3">
    <location>
        <position position="171"/>
    </location>
</feature>
<reference evidence="6" key="1">
    <citation type="submission" date="2019-07" db="EMBL/GenBank/DDBJ databases">
        <title>Annotation for the trematode Paragonimus miyazaki's.</title>
        <authorList>
            <person name="Choi Y.-J."/>
        </authorList>
    </citation>
    <scope>NUCLEOTIDE SEQUENCE</scope>
    <source>
        <strain evidence="6">Japan</strain>
    </source>
</reference>
<dbReference type="InterPro" id="IPR000407">
    <property type="entry name" value="GDA1_CD39_NTPase"/>
</dbReference>
<organism evidence="6 7">
    <name type="scientific">Paragonimus skrjabini miyazakii</name>
    <dbReference type="NCBI Taxonomy" id="59628"/>
    <lineage>
        <taxon>Eukaryota</taxon>
        <taxon>Metazoa</taxon>
        <taxon>Spiralia</taxon>
        <taxon>Lophotrochozoa</taxon>
        <taxon>Platyhelminthes</taxon>
        <taxon>Trematoda</taxon>
        <taxon>Digenea</taxon>
        <taxon>Plagiorchiida</taxon>
        <taxon>Troglotremata</taxon>
        <taxon>Troglotrematidae</taxon>
        <taxon>Paragonimus</taxon>
    </lineage>
</organism>
<comment type="similarity">
    <text evidence="1">Belongs to the GDA1/CD39 NTPase family.</text>
</comment>
<evidence type="ECO:0000256" key="5">
    <source>
        <dbReference type="SAM" id="Phobius"/>
    </source>
</evidence>
<feature type="binding site" evidence="4">
    <location>
        <begin position="205"/>
        <end position="209"/>
    </location>
    <ligand>
        <name>ATP</name>
        <dbReference type="ChEBI" id="CHEBI:30616"/>
    </ligand>
</feature>
<dbReference type="Pfam" id="PF01150">
    <property type="entry name" value="GDA1_CD39"/>
    <property type="match status" value="1"/>
</dbReference>
<dbReference type="AlphaFoldDB" id="A0A8S9YXK5"/>
<evidence type="ECO:0000313" key="6">
    <source>
        <dbReference type="EMBL" id="KAF7257920.1"/>
    </source>
</evidence>
<dbReference type="Gene3D" id="3.30.420.40">
    <property type="match status" value="1"/>
</dbReference>
<keyword evidence="4" id="KW-0067">ATP-binding</keyword>
<keyword evidence="5" id="KW-0472">Membrane</keyword>
<gene>
    <name evidence="6" type="ORF">EG68_04998</name>
</gene>
<dbReference type="GO" id="GO:0005886">
    <property type="term" value="C:plasma membrane"/>
    <property type="evidence" value="ECO:0007669"/>
    <property type="project" value="TreeGrafter"/>
</dbReference>
<keyword evidence="5" id="KW-0812">Transmembrane</keyword>
<keyword evidence="7" id="KW-1185">Reference proteome</keyword>
<keyword evidence="2" id="KW-0378">Hydrolase</keyword>
<evidence type="ECO:0000256" key="2">
    <source>
        <dbReference type="ARBA" id="ARBA00022801"/>
    </source>
</evidence>
<dbReference type="OrthoDB" id="6372431at2759"/>
<dbReference type="Gene3D" id="3.30.420.150">
    <property type="entry name" value="Exopolyphosphatase. Domain 2"/>
    <property type="match status" value="1"/>
</dbReference>